<keyword evidence="6" id="KW-1185">Reference proteome</keyword>
<feature type="domain" description="Lipoxygenase" evidence="4">
    <location>
        <begin position="1"/>
        <end position="99"/>
    </location>
</feature>
<dbReference type="PANTHER" id="PTHR11771">
    <property type="entry name" value="LIPOXYGENASE"/>
    <property type="match status" value="1"/>
</dbReference>
<dbReference type="GO" id="GO:0016702">
    <property type="term" value="F:oxidoreductase activity, acting on single donors with incorporation of molecular oxygen, incorporation of two atoms of oxygen"/>
    <property type="evidence" value="ECO:0007669"/>
    <property type="project" value="InterPro"/>
</dbReference>
<keyword evidence="3" id="KW-0560">Oxidoreductase</keyword>
<dbReference type="GO" id="GO:0034440">
    <property type="term" value="P:lipid oxidation"/>
    <property type="evidence" value="ECO:0007669"/>
    <property type="project" value="InterPro"/>
</dbReference>
<dbReference type="eggNOG" id="ENOG502QQSP">
    <property type="taxonomic scope" value="Eukaryota"/>
</dbReference>
<reference evidence="6" key="1">
    <citation type="journal article" date="2014" name="Nat. Genet.">
        <title>A reference genome for common bean and genome-wide analysis of dual domestications.</title>
        <authorList>
            <person name="Schmutz J."/>
            <person name="McClean P.E."/>
            <person name="Mamidi S."/>
            <person name="Wu G.A."/>
            <person name="Cannon S.B."/>
            <person name="Grimwood J."/>
            <person name="Jenkins J."/>
            <person name="Shu S."/>
            <person name="Song Q."/>
            <person name="Chavarro C."/>
            <person name="Torres-Torres M."/>
            <person name="Geffroy V."/>
            <person name="Moghaddam S.M."/>
            <person name="Gao D."/>
            <person name="Abernathy B."/>
            <person name="Barry K."/>
            <person name="Blair M."/>
            <person name="Brick M.A."/>
            <person name="Chovatia M."/>
            <person name="Gepts P."/>
            <person name="Goodstein D.M."/>
            <person name="Gonzales M."/>
            <person name="Hellsten U."/>
            <person name="Hyten D.L."/>
            <person name="Jia G."/>
            <person name="Kelly J.D."/>
            <person name="Kudrna D."/>
            <person name="Lee R."/>
            <person name="Richard M.M."/>
            <person name="Miklas P.N."/>
            <person name="Osorno J.M."/>
            <person name="Rodrigues J."/>
            <person name="Thareau V."/>
            <person name="Urrea C.A."/>
            <person name="Wang M."/>
            <person name="Yu Y."/>
            <person name="Zhang M."/>
            <person name="Wing R.A."/>
            <person name="Cregan P.B."/>
            <person name="Rokhsar D.S."/>
            <person name="Jackson S.A."/>
        </authorList>
    </citation>
    <scope>NUCLEOTIDE SEQUENCE [LARGE SCALE GENOMIC DNA]</scope>
    <source>
        <strain evidence="6">cv. G19833</strain>
    </source>
</reference>
<dbReference type="Gramene" id="ESW19797">
    <property type="protein sequence ID" value="ESW19797"/>
    <property type="gene ID" value="PHAVU_006G156300g"/>
</dbReference>
<dbReference type="Gene3D" id="4.10.372.10">
    <property type="entry name" value="Lipoxygenase-1, Domain 3"/>
    <property type="match status" value="1"/>
</dbReference>
<dbReference type="InterPro" id="IPR027433">
    <property type="entry name" value="Lipoxygenase_dom_3"/>
</dbReference>
<dbReference type="PROSITE" id="PS51393">
    <property type="entry name" value="LIPOXYGENASE_3"/>
    <property type="match status" value="1"/>
</dbReference>
<keyword evidence="2" id="KW-0223">Dioxygenase</keyword>
<dbReference type="SMR" id="V7BPA4"/>
<evidence type="ECO:0000313" key="6">
    <source>
        <dbReference type="Proteomes" id="UP000000226"/>
    </source>
</evidence>
<dbReference type="OrthoDB" id="1434303at2759"/>
<name>V7BPA4_PHAVU</name>
<evidence type="ECO:0000259" key="4">
    <source>
        <dbReference type="PROSITE" id="PS51393"/>
    </source>
</evidence>
<dbReference type="Gene3D" id="3.10.450.60">
    <property type="match status" value="1"/>
</dbReference>
<dbReference type="EMBL" id="CM002293">
    <property type="protein sequence ID" value="ESW19797.1"/>
    <property type="molecule type" value="Genomic_DNA"/>
</dbReference>
<dbReference type="InterPro" id="IPR013819">
    <property type="entry name" value="LipOase_C"/>
</dbReference>
<dbReference type="STRING" id="3885.V7BPA4"/>
<evidence type="ECO:0000256" key="3">
    <source>
        <dbReference type="ARBA" id="ARBA00023002"/>
    </source>
</evidence>
<evidence type="ECO:0000256" key="2">
    <source>
        <dbReference type="ARBA" id="ARBA00022964"/>
    </source>
</evidence>
<proteinExistence type="predicted"/>
<evidence type="ECO:0000313" key="5">
    <source>
        <dbReference type="EMBL" id="ESW19797.1"/>
    </source>
</evidence>
<keyword evidence="1" id="KW-0479">Metal-binding</keyword>
<organism evidence="5 6">
    <name type="scientific">Phaseolus vulgaris</name>
    <name type="common">Kidney bean</name>
    <name type="synonym">French bean</name>
    <dbReference type="NCBI Taxonomy" id="3885"/>
    <lineage>
        <taxon>Eukaryota</taxon>
        <taxon>Viridiplantae</taxon>
        <taxon>Streptophyta</taxon>
        <taxon>Embryophyta</taxon>
        <taxon>Tracheophyta</taxon>
        <taxon>Spermatophyta</taxon>
        <taxon>Magnoliopsida</taxon>
        <taxon>eudicotyledons</taxon>
        <taxon>Gunneridae</taxon>
        <taxon>Pentapetalae</taxon>
        <taxon>rosids</taxon>
        <taxon>fabids</taxon>
        <taxon>Fabales</taxon>
        <taxon>Fabaceae</taxon>
        <taxon>Papilionoideae</taxon>
        <taxon>50 kb inversion clade</taxon>
        <taxon>NPAAA clade</taxon>
        <taxon>indigoferoid/millettioid clade</taxon>
        <taxon>Phaseoleae</taxon>
        <taxon>Phaseolus</taxon>
    </lineage>
</organism>
<dbReference type="GO" id="GO:0046872">
    <property type="term" value="F:metal ion binding"/>
    <property type="evidence" value="ECO:0007669"/>
    <property type="project" value="UniProtKB-KW"/>
</dbReference>
<dbReference type="Proteomes" id="UP000000226">
    <property type="component" value="Chromosome 6"/>
</dbReference>
<evidence type="ECO:0000256" key="1">
    <source>
        <dbReference type="ARBA" id="ARBA00022723"/>
    </source>
</evidence>
<gene>
    <name evidence="5" type="ORF">PHAVU_006G156300g</name>
</gene>
<protein>
    <recommendedName>
        <fullName evidence="4">Lipoxygenase domain-containing protein</fullName>
    </recommendedName>
</protein>
<dbReference type="AlphaFoldDB" id="V7BPA4"/>
<sequence>MSLIDSFKDVFKLYEGGIKVSEGILKNVRDKIPAELLKELLRTDGERFLKFPVPQVIKAEDKSAWRTDEEFAREMLAGVNPVIIRCLQVRASDFSLTIL</sequence>
<dbReference type="InterPro" id="IPR036226">
    <property type="entry name" value="LipOase_C_sf"/>
</dbReference>
<accession>V7BPA4</accession>
<dbReference type="Pfam" id="PF00305">
    <property type="entry name" value="Lipoxygenase"/>
    <property type="match status" value="1"/>
</dbReference>
<dbReference type="InterPro" id="IPR000907">
    <property type="entry name" value="LipOase"/>
</dbReference>
<dbReference type="SUPFAM" id="SSF48484">
    <property type="entry name" value="Lipoxigenase"/>
    <property type="match status" value="1"/>
</dbReference>
<dbReference type="InterPro" id="IPR001246">
    <property type="entry name" value="LipOase_plant"/>
</dbReference>
<dbReference type="PRINTS" id="PR00468">
    <property type="entry name" value="PLTLPOXGNASE"/>
</dbReference>